<dbReference type="Gene3D" id="3.30.160.100">
    <property type="entry name" value="Ribosome hibernation promotion factor-like"/>
    <property type="match status" value="1"/>
</dbReference>
<sequence>MNIQITGDNFELTDAVKKLVDEKINQKLEKFLTTFAPEMKTATLRIEYDKLKNVHLRFDIYLPGKEKIFSETTHKFLESALIDLEDQLERQIKKYRDL</sequence>
<dbReference type="Pfam" id="PF02482">
    <property type="entry name" value="Ribosomal_S30AE"/>
    <property type="match status" value="1"/>
</dbReference>
<dbReference type="NCBIfam" id="TIGR00741">
    <property type="entry name" value="yfiA"/>
    <property type="match status" value="1"/>
</dbReference>
<organism evidence="1 2">
    <name type="scientific">Candidatus Shapirobacteria bacterium GW2011_GWE1_38_10</name>
    <dbReference type="NCBI Taxonomy" id="1618488"/>
    <lineage>
        <taxon>Bacteria</taxon>
        <taxon>Candidatus Shapironibacteriota</taxon>
    </lineage>
</organism>
<dbReference type="SUPFAM" id="SSF69754">
    <property type="entry name" value="Ribosome binding protein Y (YfiA homologue)"/>
    <property type="match status" value="1"/>
</dbReference>
<dbReference type="AlphaFoldDB" id="A0A0G0I8F3"/>
<gene>
    <name evidence="1" type="ORF">US68_C0001G0011</name>
</gene>
<name>A0A0G0I8F3_9BACT</name>
<proteinExistence type="predicted"/>
<comment type="caution">
    <text evidence="1">The sequence shown here is derived from an EMBL/GenBank/DDBJ whole genome shotgun (WGS) entry which is preliminary data.</text>
</comment>
<accession>A0A0G0I8F3</accession>
<dbReference type="EMBL" id="LBTX01000001">
    <property type="protein sequence ID" value="KKQ50812.1"/>
    <property type="molecule type" value="Genomic_DNA"/>
</dbReference>
<evidence type="ECO:0000313" key="1">
    <source>
        <dbReference type="EMBL" id="KKQ50812.1"/>
    </source>
</evidence>
<evidence type="ECO:0008006" key="3">
    <source>
        <dbReference type="Google" id="ProtNLM"/>
    </source>
</evidence>
<protein>
    <recommendedName>
        <fullName evidence="3">Ribosomal subunit interface protein</fullName>
    </recommendedName>
</protein>
<dbReference type="InterPro" id="IPR036567">
    <property type="entry name" value="RHF-like"/>
</dbReference>
<dbReference type="InterPro" id="IPR003489">
    <property type="entry name" value="RHF/RaiA"/>
</dbReference>
<reference evidence="1 2" key="1">
    <citation type="journal article" date="2015" name="Nature">
        <title>rRNA introns, odd ribosomes, and small enigmatic genomes across a large radiation of phyla.</title>
        <authorList>
            <person name="Brown C.T."/>
            <person name="Hug L.A."/>
            <person name="Thomas B.C."/>
            <person name="Sharon I."/>
            <person name="Castelle C.J."/>
            <person name="Singh A."/>
            <person name="Wilkins M.J."/>
            <person name="Williams K.H."/>
            <person name="Banfield J.F."/>
        </authorList>
    </citation>
    <scope>NUCLEOTIDE SEQUENCE [LARGE SCALE GENOMIC DNA]</scope>
</reference>
<dbReference type="Proteomes" id="UP000034231">
    <property type="component" value="Unassembled WGS sequence"/>
</dbReference>
<evidence type="ECO:0000313" key="2">
    <source>
        <dbReference type="Proteomes" id="UP000034231"/>
    </source>
</evidence>